<accession>A0A6C1KUK4</accession>
<dbReference type="InterPro" id="IPR037219">
    <property type="entry name" value="Peptidase_M41-like"/>
</dbReference>
<dbReference type="GO" id="GO:0004222">
    <property type="term" value="F:metalloendopeptidase activity"/>
    <property type="evidence" value="ECO:0007669"/>
    <property type="project" value="InterPro"/>
</dbReference>
<dbReference type="Gene3D" id="1.20.58.760">
    <property type="entry name" value="Peptidase M41"/>
    <property type="match status" value="1"/>
</dbReference>
<evidence type="ECO:0008006" key="3">
    <source>
        <dbReference type="Google" id="ProtNLM"/>
    </source>
</evidence>
<evidence type="ECO:0000313" key="2">
    <source>
        <dbReference type="Proteomes" id="UP000305131"/>
    </source>
</evidence>
<gene>
    <name evidence="1" type="ORF">FBQ73_02755</name>
</gene>
<dbReference type="EMBL" id="VAUP01000007">
    <property type="protein sequence ID" value="TLX44506.1"/>
    <property type="molecule type" value="Genomic_DNA"/>
</dbReference>
<evidence type="ECO:0000313" key="1">
    <source>
        <dbReference type="EMBL" id="TLX44506.1"/>
    </source>
</evidence>
<dbReference type="RefSeq" id="WP_138397993.1">
    <property type="nucleotide sequence ID" value="NZ_JBAFVI010000012.1"/>
</dbReference>
<comment type="caution">
    <text evidence="1">The sequence shown here is derived from an EMBL/GenBank/DDBJ whole genome shotgun (WGS) entry which is preliminary data.</text>
</comment>
<organism evidence="1 2">
    <name type="scientific">Xanthobacter autotrophicus</name>
    <dbReference type="NCBI Taxonomy" id="280"/>
    <lineage>
        <taxon>Bacteria</taxon>
        <taxon>Pseudomonadati</taxon>
        <taxon>Pseudomonadota</taxon>
        <taxon>Alphaproteobacteria</taxon>
        <taxon>Hyphomicrobiales</taxon>
        <taxon>Xanthobacteraceae</taxon>
        <taxon>Xanthobacter</taxon>
    </lineage>
</organism>
<name>A0A6C1KUK4_XANAU</name>
<dbReference type="GO" id="GO:0004176">
    <property type="term" value="F:ATP-dependent peptidase activity"/>
    <property type="evidence" value="ECO:0007669"/>
    <property type="project" value="InterPro"/>
</dbReference>
<protein>
    <recommendedName>
        <fullName evidence="3">Peptidase M41 domain-containing protein</fullName>
    </recommendedName>
</protein>
<dbReference type="Proteomes" id="UP000305131">
    <property type="component" value="Unassembled WGS sequence"/>
</dbReference>
<sequence length="192" mass="21315">MIATPAHEIPLDIRRKAVAVHEAGHALVALLHKRDVTGAALHPPHGLSGETRFEGASELVLDLNAKADRHFIEDAIVILLAGQIAEAHYWKKLASLYIPRIDSHRTDDAEIQQLRSHFALGSEQQAMFMGYCTDKASRIVLHPNAQAAIADIATRLSDTLTIDRPALDEILARHDVGEGKLKFARHPWERRI</sequence>
<dbReference type="GeneID" id="95772373"/>
<dbReference type="GO" id="GO:0006508">
    <property type="term" value="P:proteolysis"/>
    <property type="evidence" value="ECO:0007669"/>
    <property type="project" value="InterPro"/>
</dbReference>
<dbReference type="OrthoDB" id="8158941at2"/>
<dbReference type="SUPFAM" id="SSF140990">
    <property type="entry name" value="FtsH protease domain-like"/>
    <property type="match status" value="1"/>
</dbReference>
<dbReference type="AlphaFoldDB" id="A0A6C1KUK4"/>
<proteinExistence type="predicted"/>
<reference evidence="1 2" key="1">
    <citation type="submission" date="2019-05" db="EMBL/GenBank/DDBJ databases">
        <authorList>
            <person name="Zhou X."/>
        </authorList>
    </citation>
    <scope>NUCLEOTIDE SEQUENCE [LARGE SCALE GENOMIC DNA]</scope>
    <source>
        <strain evidence="1 2">DSM 432</strain>
    </source>
</reference>
<dbReference type="GO" id="GO:0005524">
    <property type="term" value="F:ATP binding"/>
    <property type="evidence" value="ECO:0007669"/>
    <property type="project" value="InterPro"/>
</dbReference>